<dbReference type="Pfam" id="PF01244">
    <property type="entry name" value="Peptidase_M19"/>
    <property type="match status" value="1"/>
</dbReference>
<evidence type="ECO:0000313" key="2">
    <source>
        <dbReference type="EMBL" id="MDC8013680.1"/>
    </source>
</evidence>
<organism evidence="2 3">
    <name type="scientific">Tahibacter soli</name>
    <dbReference type="NCBI Taxonomy" id="2983605"/>
    <lineage>
        <taxon>Bacteria</taxon>
        <taxon>Pseudomonadati</taxon>
        <taxon>Pseudomonadota</taxon>
        <taxon>Gammaproteobacteria</taxon>
        <taxon>Lysobacterales</taxon>
        <taxon>Rhodanobacteraceae</taxon>
        <taxon>Tahibacter</taxon>
    </lineage>
</organism>
<gene>
    <name evidence="2" type="ORF">OD750_014150</name>
</gene>
<dbReference type="RefSeq" id="WP_263542373.1">
    <property type="nucleotide sequence ID" value="NZ_JAOVZO020000018.1"/>
</dbReference>
<dbReference type="AlphaFoldDB" id="A0A9X4BH47"/>
<proteinExistence type="predicted"/>
<dbReference type="PROSITE" id="PS51318">
    <property type="entry name" value="TAT"/>
    <property type="match status" value="1"/>
</dbReference>
<dbReference type="InterPro" id="IPR032466">
    <property type="entry name" value="Metal_Hydrolase"/>
</dbReference>
<evidence type="ECO:0000313" key="3">
    <source>
        <dbReference type="Proteomes" id="UP001139971"/>
    </source>
</evidence>
<feature type="signal peptide" evidence="1">
    <location>
        <begin position="1"/>
        <end position="32"/>
    </location>
</feature>
<keyword evidence="3" id="KW-1185">Reference proteome</keyword>
<dbReference type="PANTHER" id="PTHR10443">
    <property type="entry name" value="MICROSOMAL DIPEPTIDASE"/>
    <property type="match status" value="1"/>
</dbReference>
<dbReference type="InterPro" id="IPR006311">
    <property type="entry name" value="TAT_signal"/>
</dbReference>
<dbReference type="Proteomes" id="UP001139971">
    <property type="component" value="Unassembled WGS sequence"/>
</dbReference>
<evidence type="ECO:0000256" key="1">
    <source>
        <dbReference type="SAM" id="SignalP"/>
    </source>
</evidence>
<name>A0A9X4BH47_9GAMM</name>
<dbReference type="SUPFAM" id="SSF51556">
    <property type="entry name" value="Metallo-dependent hydrolases"/>
    <property type="match status" value="1"/>
</dbReference>
<dbReference type="PROSITE" id="PS51365">
    <property type="entry name" value="RENAL_DIPEPTIDASE_2"/>
    <property type="match status" value="1"/>
</dbReference>
<dbReference type="EMBL" id="JAOVZO020000018">
    <property type="protein sequence ID" value="MDC8013680.1"/>
    <property type="molecule type" value="Genomic_DNA"/>
</dbReference>
<dbReference type="GO" id="GO:0006508">
    <property type="term" value="P:proteolysis"/>
    <property type="evidence" value="ECO:0007669"/>
    <property type="project" value="InterPro"/>
</dbReference>
<dbReference type="InterPro" id="IPR008257">
    <property type="entry name" value="Pept_M19"/>
</dbReference>
<dbReference type="PANTHER" id="PTHR10443:SF12">
    <property type="entry name" value="DIPEPTIDASE"/>
    <property type="match status" value="1"/>
</dbReference>
<protein>
    <submittedName>
        <fullName evidence="2">Dipeptidase</fullName>
    </submittedName>
</protein>
<reference evidence="2" key="1">
    <citation type="submission" date="2023-02" db="EMBL/GenBank/DDBJ databases">
        <title>Tahibacter soli sp. nov. isolated from soil.</title>
        <authorList>
            <person name="Baek J.H."/>
            <person name="Lee J.K."/>
            <person name="Choi D.G."/>
            <person name="Jeon C.O."/>
        </authorList>
    </citation>
    <scope>NUCLEOTIDE SEQUENCE</scope>
    <source>
        <strain evidence="2">BL</strain>
    </source>
</reference>
<dbReference type="Gene3D" id="3.20.20.140">
    <property type="entry name" value="Metal-dependent hydrolases"/>
    <property type="match status" value="1"/>
</dbReference>
<accession>A0A9X4BH47</accession>
<feature type="chain" id="PRO_5040766930" evidence="1">
    <location>
        <begin position="33"/>
        <end position="395"/>
    </location>
</feature>
<comment type="caution">
    <text evidence="2">The sequence shown here is derived from an EMBL/GenBank/DDBJ whole genome shotgun (WGS) entry which is preliminary data.</text>
</comment>
<dbReference type="GO" id="GO:0070573">
    <property type="term" value="F:metallodipeptidase activity"/>
    <property type="evidence" value="ECO:0007669"/>
    <property type="project" value="InterPro"/>
</dbReference>
<sequence>MTQDPTGGFDRRRFLTLAAAAATVAAAPGAFAAEPAPSARWRNAIVVNALGALDNPNVERPGTDPAGMKQAKRERLSLDARALKDAHASGLTAVNWTIGFVAGPGDPFERSVSDIALYDRLIRDTSADLVKVLRAGDIAQAKREGRIGVIYGFQNAVQLGDNLERVDVFADLGVRIVQLTYNPANTLGDGAMAPENRGLTPFGREAVARLNDNRVMVDLSHSGEKTCLEAARVSRQPISINHTGCRALVDLPRNKTDEELKLVADKGGFVGIYFMPFLDAGGIVTADDVVAHIEHAVKTCGEDAVGIGTDGTVVSIDDLDGYRKELAEAVEARKKAGIGAKGEGPHTLPFAVDLRGVNQFFDLADRLAKRGHSDARIEKILGGNFVRYATTVWGA</sequence>
<keyword evidence="1" id="KW-0732">Signal</keyword>